<dbReference type="PANTHER" id="PTHR11675:SF50">
    <property type="entry name" value="POLYPEPTIDE N-ACETYLGALACTOSAMINYLTRANSFERASE 8-RELATED"/>
    <property type="match status" value="1"/>
</dbReference>
<dbReference type="GeneID" id="109392473"/>
<feature type="non-terminal residue" evidence="5">
    <location>
        <position position="292"/>
    </location>
</feature>
<gene>
    <name evidence="5" type="primary">GALNT8</name>
</gene>
<dbReference type="GO" id="GO:0004653">
    <property type="term" value="F:polypeptide N-acetylgalactosaminyltransferase activity"/>
    <property type="evidence" value="ECO:0007669"/>
    <property type="project" value="TreeGrafter"/>
</dbReference>
<keyword evidence="2" id="KW-0812">Transmembrane</keyword>
<proteinExistence type="predicted"/>
<dbReference type="CTD" id="26290"/>
<dbReference type="OrthoDB" id="275457at2759"/>
<reference evidence="5" key="1">
    <citation type="submission" date="2025-08" db="UniProtKB">
        <authorList>
            <consortium name="RefSeq"/>
        </authorList>
    </citation>
    <scope>IDENTIFICATION</scope>
    <source>
        <tissue evidence="5">Muscle</tissue>
    </source>
</reference>
<dbReference type="GO" id="GO:0005794">
    <property type="term" value="C:Golgi apparatus"/>
    <property type="evidence" value="ECO:0007669"/>
    <property type="project" value="TreeGrafter"/>
</dbReference>
<evidence type="ECO:0000256" key="2">
    <source>
        <dbReference type="SAM" id="Phobius"/>
    </source>
</evidence>
<dbReference type="SUPFAM" id="SSF53448">
    <property type="entry name" value="Nucleotide-diphospho-sugar transferases"/>
    <property type="match status" value="1"/>
</dbReference>
<organism evidence="4 5">
    <name type="scientific">Hipposideros armiger</name>
    <name type="common">Great Himalayan leaf-nosed bat</name>
    <dbReference type="NCBI Taxonomy" id="186990"/>
    <lineage>
        <taxon>Eukaryota</taxon>
        <taxon>Metazoa</taxon>
        <taxon>Chordata</taxon>
        <taxon>Craniata</taxon>
        <taxon>Vertebrata</taxon>
        <taxon>Euteleostomi</taxon>
        <taxon>Mammalia</taxon>
        <taxon>Eutheria</taxon>
        <taxon>Laurasiatheria</taxon>
        <taxon>Chiroptera</taxon>
        <taxon>Yinpterochiroptera</taxon>
        <taxon>Rhinolophoidea</taxon>
        <taxon>Hipposideridae</taxon>
        <taxon>Hipposideros</taxon>
    </lineage>
</organism>
<feature type="domain" description="Glycosyltransferase 2-like" evidence="3">
    <location>
        <begin position="172"/>
        <end position="215"/>
    </location>
</feature>
<dbReference type="RefSeq" id="XP_019516517.1">
    <property type="nucleotide sequence ID" value="XM_019660972.1"/>
</dbReference>
<dbReference type="InterPro" id="IPR029044">
    <property type="entry name" value="Nucleotide-diphossugar_trans"/>
</dbReference>
<dbReference type="PANTHER" id="PTHR11675">
    <property type="entry name" value="N-ACETYLGALACTOSAMINYLTRANSFERASE"/>
    <property type="match status" value="1"/>
</dbReference>
<keyword evidence="2" id="KW-1133">Transmembrane helix</keyword>
<evidence type="ECO:0000259" key="3">
    <source>
        <dbReference type="Pfam" id="PF00535"/>
    </source>
</evidence>
<name>A0A8B7ST09_HIPAR</name>
<evidence type="ECO:0000313" key="4">
    <source>
        <dbReference type="Proteomes" id="UP000694851"/>
    </source>
</evidence>
<dbReference type="InterPro" id="IPR001173">
    <property type="entry name" value="Glyco_trans_2-like"/>
</dbReference>
<keyword evidence="1" id="KW-1015">Disulfide bond</keyword>
<feature type="transmembrane region" description="Helical" evidence="2">
    <location>
        <begin position="7"/>
        <end position="27"/>
    </location>
</feature>
<dbReference type="Pfam" id="PF00535">
    <property type="entry name" value="Glycos_transf_2"/>
    <property type="match status" value="1"/>
</dbReference>
<dbReference type="Gene3D" id="3.90.550.10">
    <property type="entry name" value="Spore Coat Polysaccharide Biosynthesis Protein SpsA, Chain A"/>
    <property type="match status" value="2"/>
</dbReference>
<dbReference type="Proteomes" id="UP000694851">
    <property type="component" value="Unplaced"/>
</dbReference>
<dbReference type="KEGG" id="hai:109392473"/>
<keyword evidence="2" id="KW-0472">Membrane</keyword>
<protein>
    <submittedName>
        <fullName evidence="5">Probable polypeptide N-acetylgalactosaminyltransferase 8</fullName>
    </submittedName>
</protein>
<dbReference type="PROSITE" id="PS51257">
    <property type="entry name" value="PROKAR_LIPOPROTEIN"/>
    <property type="match status" value="1"/>
</dbReference>
<evidence type="ECO:0000313" key="5">
    <source>
        <dbReference type="RefSeq" id="XP_019516517.1"/>
    </source>
</evidence>
<accession>A0A8B7ST09</accession>
<sequence length="292" mass="33189">MLRKNACKVFCIGLILVIACNLLLLFYTKATLQRLILSSLQKELHLPLSEWNGTVIKRLSHLELDLQHLKETMKLSMKQQKNVDNTLEKVEAKVSEKEKHKPREKLFPDSPLFKQWGEDLSEAEQKTAQDLFQKFGYNAYLSNQLPLNRPIPDTRDSRCLQKTYSSQLPSLSVILIFMNEALSIIQRAIASVINRTPSRLLKEIILVDDFSSNGRLELEKYGVAVDGFNWQLWCRYDALPKAWLDLNDVTAPVKSPSIMGILAANRLFLGKIGSLDGGMLVYGGENVELSLR</sequence>
<keyword evidence="4" id="KW-1185">Reference proteome</keyword>
<evidence type="ECO:0000256" key="1">
    <source>
        <dbReference type="ARBA" id="ARBA00023157"/>
    </source>
</evidence>
<dbReference type="GO" id="GO:0006493">
    <property type="term" value="P:protein O-linked glycosylation"/>
    <property type="evidence" value="ECO:0007669"/>
    <property type="project" value="TreeGrafter"/>
</dbReference>
<dbReference type="AlphaFoldDB" id="A0A8B7ST09"/>